<evidence type="ECO:0000313" key="2">
    <source>
        <dbReference type="Proteomes" id="UP001445335"/>
    </source>
</evidence>
<proteinExistence type="predicted"/>
<evidence type="ECO:0008006" key="3">
    <source>
        <dbReference type="Google" id="ProtNLM"/>
    </source>
</evidence>
<reference evidence="1 2" key="1">
    <citation type="journal article" date="2024" name="Nat. Commun.">
        <title>Phylogenomics reveals the evolutionary origins of lichenization in chlorophyte algae.</title>
        <authorList>
            <person name="Puginier C."/>
            <person name="Libourel C."/>
            <person name="Otte J."/>
            <person name="Skaloud P."/>
            <person name="Haon M."/>
            <person name="Grisel S."/>
            <person name="Petersen M."/>
            <person name="Berrin J.G."/>
            <person name="Delaux P.M."/>
            <person name="Dal Grande F."/>
            <person name="Keller J."/>
        </authorList>
    </citation>
    <scope>NUCLEOTIDE SEQUENCE [LARGE SCALE GENOMIC DNA]</scope>
    <source>
        <strain evidence="1 2">SAG 245.80</strain>
    </source>
</reference>
<protein>
    <recommendedName>
        <fullName evidence="3">Plastid lipid-associated protein/fibrillin conserved domain-containing protein</fullName>
    </recommendedName>
</protein>
<accession>A0AAW1QWE8</accession>
<dbReference type="Proteomes" id="UP001445335">
    <property type="component" value="Unassembled WGS sequence"/>
</dbReference>
<keyword evidence="2" id="KW-1185">Reference proteome</keyword>
<dbReference type="AlphaFoldDB" id="A0AAW1QWE8"/>
<sequence length="157" mass="16119">MPTVGCEADAVAFTDEVEVHHEQQVAKVFNGGKELCGCGGGMAPFATQAPLSEAELSGDWQLAGPGASFSADADGLLQMESLDGAAAWLPQLEASAPGVLRLPLGVWVRIANLQGELGGLLLQAGTVLAPGLRSSAAARYSQSGSLEALVFLREART</sequence>
<dbReference type="EMBL" id="JALJOU010000074">
    <property type="protein sequence ID" value="KAK9825422.1"/>
    <property type="molecule type" value="Genomic_DNA"/>
</dbReference>
<gene>
    <name evidence="1" type="ORF">WJX81_004259</name>
</gene>
<evidence type="ECO:0000313" key="1">
    <source>
        <dbReference type="EMBL" id="KAK9825422.1"/>
    </source>
</evidence>
<comment type="caution">
    <text evidence="1">The sequence shown here is derived from an EMBL/GenBank/DDBJ whole genome shotgun (WGS) entry which is preliminary data.</text>
</comment>
<name>A0AAW1QWE8_9CHLO</name>
<organism evidence="1 2">
    <name type="scientific">Elliptochloris bilobata</name>
    <dbReference type="NCBI Taxonomy" id="381761"/>
    <lineage>
        <taxon>Eukaryota</taxon>
        <taxon>Viridiplantae</taxon>
        <taxon>Chlorophyta</taxon>
        <taxon>core chlorophytes</taxon>
        <taxon>Trebouxiophyceae</taxon>
        <taxon>Trebouxiophyceae incertae sedis</taxon>
        <taxon>Elliptochloris clade</taxon>
        <taxon>Elliptochloris</taxon>
    </lineage>
</organism>